<proteinExistence type="predicted"/>
<organism evidence="3 4">
    <name type="scientific">Bison bison bison</name>
    <name type="common">North American plains bison</name>
    <dbReference type="NCBI Taxonomy" id="43346"/>
    <lineage>
        <taxon>Eukaryota</taxon>
        <taxon>Metazoa</taxon>
        <taxon>Chordata</taxon>
        <taxon>Craniata</taxon>
        <taxon>Vertebrata</taxon>
        <taxon>Euteleostomi</taxon>
        <taxon>Mammalia</taxon>
        <taxon>Eutheria</taxon>
        <taxon>Laurasiatheria</taxon>
        <taxon>Artiodactyla</taxon>
        <taxon>Ruminantia</taxon>
        <taxon>Pecora</taxon>
        <taxon>Bovidae</taxon>
        <taxon>Bovinae</taxon>
        <taxon>Bison</taxon>
    </lineage>
</organism>
<dbReference type="InterPro" id="IPR038807">
    <property type="entry name" value="CCDC150"/>
</dbReference>
<feature type="compositionally biased region" description="Basic and acidic residues" evidence="2">
    <location>
        <begin position="1086"/>
        <end position="1096"/>
    </location>
</feature>
<gene>
    <name evidence="4" type="primary">CCDC150</name>
</gene>
<reference evidence="4" key="1">
    <citation type="submission" date="2025-08" db="UniProtKB">
        <authorList>
            <consortium name="RefSeq"/>
        </authorList>
    </citation>
    <scope>IDENTIFICATION</scope>
    <source>
        <tissue evidence="4">Blood</tissue>
    </source>
</reference>
<feature type="coiled-coil region" evidence="1">
    <location>
        <begin position="840"/>
        <end position="933"/>
    </location>
</feature>
<dbReference type="PANTHER" id="PTHR35352">
    <property type="entry name" value="COILED-COIL DOMAIN-CONTAINING PROTEIN 150"/>
    <property type="match status" value="1"/>
</dbReference>
<keyword evidence="3" id="KW-1185">Reference proteome</keyword>
<protein>
    <submittedName>
        <fullName evidence="4">Coiled-coil domain-containing protein 150 isoform X2</fullName>
    </submittedName>
</protein>
<feature type="coiled-coil region" evidence="1">
    <location>
        <begin position="572"/>
        <end position="676"/>
    </location>
</feature>
<feature type="coiled-coil region" evidence="1">
    <location>
        <begin position="772"/>
        <end position="813"/>
    </location>
</feature>
<sequence length="1127" mass="131319">METNLPAAGQSRGRQKDCWVHMETTMSRPVLSPTRINATASETFTVLQQRMRIVEEQTSSLRDDLIMLDFGDKRGQLETPECLEQPVSQNTTRPIQNEIICSGKTNILWKNCEFLVNRMCRLESLIQSLKMNIFRLQTEKDLNPQKTDFLKERLNTIQEEHSKDLKLLQLEVMNLRQQLRDVKEEEDKAQDEVQRLTATLEIASETKNAAIIEEELKTTKRKMNLKIQELRRQLSQEKHLRESLEKSGSALLLRIQEMEATVEVERKQVQILQENCIALRSSIQTTQELLAQEQQQKGELETASSQLKSDLVSRDDIISKLVEENKNIQMSFNKEHEGNAYLRSEIVSLHEASEKAQILNDQLTRKCSELSSMLQTVKMENTRIIADHQAILQEEQKMMTQTFQEQNLLLDAAHASITSELQTVQNEKTQLQVHLDHLILEHNQCIQKAQEAEKRATVQKELLESTIARLRGDLEASTQEKKSLLEEKDRLQKEVNKTEKEVAEEKCNLEKELAKNKVDINALTCNVQTLEEKNKQLTDKIASLELEQASSDYHWLAQQQVENVLGKITDSKNKLAYEKGKLQTKVKQLEEQLHSLTETSSQNDHLRKLNKALEGKYAQVKSLLEKNEEELSQAVKGRDAALKESQKLKGDLETLEDRENKKVGNFQRQLAEAKEDNCKVTIMLENVLASHSKMQGALEKVQIELGRRDSEIAGLKKERALNQQRVQKLEAEVDQWQARMLVVDAQHNSEMEPLQKALDVAREDNRKLAMSLEQALQTNNHLQTKLDHVQEKLESKELERQNLETFKERMSEESKIEAELHAERIDALRKQFQIERETARKAAQREVTEMKKALDEANFRSVEVSRTNRELRQKLTELEKLLNSSKEKIKNQRAQIKLHLSAKANNAQNVERMKQIETELRQMELIKDQYQKKNYEQVDDVHTLFTIRVKSQTWAGLSTVFPLCALQSLSIQKFVSEMTNLQKEMQLLARSQYDTSARNKQQELRLEAERKLRQELENRCQELEETIRHLKKCKEATENKLKEASVESEQITANLEEAHRWFKCRFDGLQLELTKNRLQRLPREDRWREEDQDKRHNSMSNQSALHRWENKRNRLVPKKCHSEQERK</sequence>
<feature type="coiled-coil region" evidence="1">
    <location>
        <begin position="712"/>
        <end position="746"/>
    </location>
</feature>
<evidence type="ECO:0000256" key="2">
    <source>
        <dbReference type="SAM" id="MobiDB-lite"/>
    </source>
</evidence>
<name>A0A6P3J5T5_BISBB</name>
<evidence type="ECO:0000313" key="4">
    <source>
        <dbReference type="RefSeq" id="XP_010859177.1"/>
    </source>
</evidence>
<keyword evidence="1" id="KW-0175">Coiled coil</keyword>
<dbReference type="AlphaFoldDB" id="A0A6P3J5T5"/>
<accession>A0A6P3J5T5</accession>
<feature type="region of interest" description="Disordered" evidence="2">
    <location>
        <begin position="1086"/>
        <end position="1127"/>
    </location>
</feature>
<feature type="coiled-coil region" evidence="1">
    <location>
        <begin position="435"/>
        <end position="547"/>
    </location>
</feature>
<evidence type="ECO:0000256" key="1">
    <source>
        <dbReference type="SAM" id="Coils"/>
    </source>
</evidence>
<feature type="coiled-coil region" evidence="1">
    <location>
        <begin position="971"/>
        <end position="1054"/>
    </location>
</feature>
<dbReference type="GeneID" id="105003609"/>
<evidence type="ECO:0000313" key="3">
    <source>
        <dbReference type="Proteomes" id="UP000515208"/>
    </source>
</evidence>
<dbReference type="CTD" id="284992"/>
<dbReference type="RefSeq" id="XP_010859177.1">
    <property type="nucleotide sequence ID" value="XM_010860875.1"/>
</dbReference>
<feature type="coiled-coil region" evidence="1">
    <location>
        <begin position="158"/>
        <end position="310"/>
    </location>
</feature>
<dbReference type="Proteomes" id="UP000515208">
    <property type="component" value="Unplaced"/>
</dbReference>
<dbReference type="PANTHER" id="PTHR35352:SF1">
    <property type="entry name" value="COILED-COIL DOMAIN-CONTAINING PROTEIN 150"/>
    <property type="match status" value="1"/>
</dbReference>